<reference evidence="1 2" key="1">
    <citation type="journal article" date="2022" name="Nat. Genet.">
        <title>Improved pea reference genome and pan-genome highlight genomic features and evolutionary characteristics.</title>
        <authorList>
            <person name="Yang T."/>
            <person name="Liu R."/>
            <person name="Luo Y."/>
            <person name="Hu S."/>
            <person name="Wang D."/>
            <person name="Wang C."/>
            <person name="Pandey M.K."/>
            <person name="Ge S."/>
            <person name="Xu Q."/>
            <person name="Li N."/>
            <person name="Li G."/>
            <person name="Huang Y."/>
            <person name="Saxena R.K."/>
            <person name="Ji Y."/>
            <person name="Li M."/>
            <person name="Yan X."/>
            <person name="He Y."/>
            <person name="Liu Y."/>
            <person name="Wang X."/>
            <person name="Xiang C."/>
            <person name="Varshney R.K."/>
            <person name="Ding H."/>
            <person name="Gao S."/>
            <person name="Zong X."/>
        </authorList>
    </citation>
    <scope>NUCLEOTIDE SEQUENCE [LARGE SCALE GENOMIC DNA]</scope>
    <source>
        <strain evidence="1 2">cv. Zhongwan 6</strain>
    </source>
</reference>
<dbReference type="EMBL" id="JAMSHJ010000006">
    <property type="protein sequence ID" value="KAI5398774.1"/>
    <property type="molecule type" value="Genomic_DNA"/>
</dbReference>
<evidence type="ECO:0000313" key="2">
    <source>
        <dbReference type="Proteomes" id="UP001058974"/>
    </source>
</evidence>
<accession>A0A9D4W9P3</accession>
<sequence length="189" mass="21902">MVGGTLGVNVAYDEPQYFDVEDLLNERAQKFYQLLKERNIRLFEGSSESRLSMCEKYDRRLALTLLEHSELPSPSLGYPVDPCLGFQTWYDVAREKRENGRVYGAGGSLAHTEAAREATTRNAKIEVMRRKQTKMEDELRKKSMEHEEAMHVTNERAHRFEQFLVFHMNQGFGGIDDDDDDDDDDEEDN</sequence>
<name>A0A9D4W9P3_PEA</name>
<keyword evidence="2" id="KW-1185">Reference proteome</keyword>
<dbReference type="Gramene" id="Psat06G0423300-T1">
    <property type="protein sequence ID" value="KAI5398774.1"/>
    <property type="gene ID" value="KIW84_064233"/>
</dbReference>
<organism evidence="1 2">
    <name type="scientific">Pisum sativum</name>
    <name type="common">Garden pea</name>
    <name type="synonym">Lathyrus oleraceus</name>
    <dbReference type="NCBI Taxonomy" id="3888"/>
    <lineage>
        <taxon>Eukaryota</taxon>
        <taxon>Viridiplantae</taxon>
        <taxon>Streptophyta</taxon>
        <taxon>Embryophyta</taxon>
        <taxon>Tracheophyta</taxon>
        <taxon>Spermatophyta</taxon>
        <taxon>Magnoliopsida</taxon>
        <taxon>eudicotyledons</taxon>
        <taxon>Gunneridae</taxon>
        <taxon>Pentapetalae</taxon>
        <taxon>rosids</taxon>
        <taxon>fabids</taxon>
        <taxon>Fabales</taxon>
        <taxon>Fabaceae</taxon>
        <taxon>Papilionoideae</taxon>
        <taxon>50 kb inversion clade</taxon>
        <taxon>NPAAA clade</taxon>
        <taxon>Hologalegina</taxon>
        <taxon>IRL clade</taxon>
        <taxon>Fabeae</taxon>
        <taxon>Lathyrus</taxon>
    </lineage>
</organism>
<dbReference type="Proteomes" id="UP001058974">
    <property type="component" value="Chromosome 6"/>
</dbReference>
<evidence type="ECO:0000313" key="1">
    <source>
        <dbReference type="EMBL" id="KAI5398774.1"/>
    </source>
</evidence>
<comment type="caution">
    <text evidence="1">The sequence shown here is derived from an EMBL/GenBank/DDBJ whole genome shotgun (WGS) entry which is preliminary data.</text>
</comment>
<protein>
    <submittedName>
        <fullName evidence="1">Uncharacterized protein</fullName>
    </submittedName>
</protein>
<dbReference type="AlphaFoldDB" id="A0A9D4W9P3"/>
<proteinExistence type="predicted"/>
<gene>
    <name evidence="1" type="ORF">KIW84_064233</name>
</gene>